<feature type="active site" description="Nucleophile" evidence="6">
    <location>
        <position position="163"/>
    </location>
</feature>
<dbReference type="HAMAP" id="MF_01876">
    <property type="entry name" value="PsiMP_glycosidase"/>
    <property type="match status" value="1"/>
</dbReference>
<keyword evidence="3 6" id="KW-0464">Manganese</keyword>
<dbReference type="PATRIC" id="fig|1489064.4.peg.1580"/>
<comment type="cofactor">
    <cofactor evidence="6">
        <name>Mn(2+)</name>
        <dbReference type="ChEBI" id="CHEBI:29035"/>
    </cofactor>
    <text evidence="6">Binds 1 Mn(2+) ion per subunit.</text>
</comment>
<comment type="caution">
    <text evidence="7">The sequence shown here is derived from an EMBL/GenBank/DDBJ whole genome shotgun (WGS) entry which is preliminary data.</text>
</comment>
<accession>A0A0H2MJD9</accession>
<comment type="subunit">
    <text evidence="6">Homotrimer.</text>
</comment>
<dbReference type="InterPro" id="IPR022830">
    <property type="entry name" value="Indigdn_synthA-like"/>
</dbReference>
<keyword evidence="4 6" id="KW-0456">Lyase</keyword>
<evidence type="ECO:0000256" key="6">
    <source>
        <dbReference type="HAMAP-Rule" id="MF_01876"/>
    </source>
</evidence>
<dbReference type="GO" id="GO:0016798">
    <property type="term" value="F:hydrolase activity, acting on glycosyl bonds"/>
    <property type="evidence" value="ECO:0007669"/>
    <property type="project" value="UniProtKB-KW"/>
</dbReference>
<dbReference type="PANTHER" id="PTHR42909">
    <property type="entry name" value="ZGC:136858"/>
    <property type="match status" value="1"/>
</dbReference>
<protein>
    <recommendedName>
        <fullName evidence="6">Pseudouridine-5'-phosphate glycosidase</fullName>
        <shortName evidence="6">PsiMP glycosidase</shortName>
        <ecNumber evidence="6">4.2.1.70</ecNumber>
    </recommendedName>
</protein>
<comment type="catalytic activity">
    <reaction evidence="6">
        <text>D-ribose 5-phosphate + uracil = psi-UMP + H2O</text>
        <dbReference type="Rhea" id="RHEA:18337"/>
        <dbReference type="ChEBI" id="CHEBI:15377"/>
        <dbReference type="ChEBI" id="CHEBI:17568"/>
        <dbReference type="ChEBI" id="CHEBI:58380"/>
        <dbReference type="ChEBI" id="CHEBI:78346"/>
        <dbReference type="EC" id="4.2.1.70"/>
    </reaction>
</comment>
<feature type="binding site" evidence="6">
    <location>
        <position position="110"/>
    </location>
    <ligand>
        <name>substrate</name>
    </ligand>
</feature>
<dbReference type="GO" id="GO:0046113">
    <property type="term" value="P:nucleobase catabolic process"/>
    <property type="evidence" value="ECO:0007669"/>
    <property type="project" value="UniProtKB-UniRule"/>
</dbReference>
<dbReference type="SUPFAM" id="SSF110581">
    <property type="entry name" value="Indigoidine synthase A-like"/>
    <property type="match status" value="1"/>
</dbReference>
<feature type="binding site" evidence="6">
    <location>
        <begin position="144"/>
        <end position="146"/>
    </location>
    <ligand>
        <name>substrate</name>
    </ligand>
</feature>
<dbReference type="OrthoDB" id="9805870at2"/>
<evidence type="ECO:0000313" key="7">
    <source>
        <dbReference type="EMBL" id="KLN62513.1"/>
    </source>
</evidence>
<evidence type="ECO:0000313" key="8">
    <source>
        <dbReference type="Proteomes" id="UP000035444"/>
    </source>
</evidence>
<dbReference type="Proteomes" id="UP000035444">
    <property type="component" value="Unassembled WGS sequence"/>
</dbReference>
<dbReference type="Gene3D" id="3.40.1790.10">
    <property type="entry name" value="Indigoidine synthase domain"/>
    <property type="match status" value="1"/>
</dbReference>
<keyword evidence="8" id="KW-1185">Reference proteome</keyword>
<dbReference type="AlphaFoldDB" id="A0A0H2MJD9"/>
<feature type="active site" description="Proton donor" evidence="6">
    <location>
        <position position="29"/>
    </location>
</feature>
<evidence type="ECO:0000256" key="4">
    <source>
        <dbReference type="ARBA" id="ARBA00023239"/>
    </source>
</evidence>
<dbReference type="InterPro" id="IPR007342">
    <property type="entry name" value="PsuG"/>
</dbReference>
<dbReference type="EC" id="4.2.1.70" evidence="6"/>
<evidence type="ECO:0000256" key="2">
    <source>
        <dbReference type="ARBA" id="ARBA00022801"/>
    </source>
</evidence>
<keyword evidence="2 6" id="KW-0378">Hydrolase</keyword>
<evidence type="ECO:0000256" key="5">
    <source>
        <dbReference type="ARBA" id="ARBA00023295"/>
    </source>
</evidence>
<dbReference type="GO" id="GO:0005737">
    <property type="term" value="C:cytoplasm"/>
    <property type="evidence" value="ECO:0007669"/>
    <property type="project" value="TreeGrafter"/>
</dbReference>
<feature type="binding site" evidence="6">
    <location>
        <position position="142"/>
    </location>
    <ligand>
        <name>Mn(2+)</name>
        <dbReference type="ChEBI" id="CHEBI:29035"/>
    </ligand>
</feature>
<keyword evidence="5 6" id="KW-0326">Glycosidase</keyword>
<evidence type="ECO:0000256" key="1">
    <source>
        <dbReference type="ARBA" id="ARBA00022723"/>
    </source>
</evidence>
<gene>
    <name evidence="6" type="primary">psuG</name>
    <name evidence="7" type="ORF">WH96_03235</name>
</gene>
<dbReference type="GO" id="GO:0004730">
    <property type="term" value="F:pseudouridylate synthase activity"/>
    <property type="evidence" value="ECO:0007669"/>
    <property type="project" value="UniProtKB-UniRule"/>
</dbReference>
<evidence type="ECO:0000256" key="3">
    <source>
        <dbReference type="ARBA" id="ARBA00023211"/>
    </source>
</evidence>
<dbReference type="STRING" id="1489064.WH96_03235"/>
<dbReference type="GO" id="GO:0046872">
    <property type="term" value="F:metal ion binding"/>
    <property type="evidence" value="ECO:0007669"/>
    <property type="project" value="UniProtKB-KW"/>
</dbReference>
<keyword evidence="1 6" id="KW-0479">Metal-binding</keyword>
<dbReference type="Pfam" id="PF04227">
    <property type="entry name" value="Indigoidine_A"/>
    <property type="match status" value="1"/>
</dbReference>
<organism evidence="7 8">
    <name type="scientific">Kiloniella spongiae</name>
    <dbReference type="NCBI Taxonomy" id="1489064"/>
    <lineage>
        <taxon>Bacteria</taxon>
        <taxon>Pseudomonadati</taxon>
        <taxon>Pseudomonadota</taxon>
        <taxon>Alphaproteobacteria</taxon>
        <taxon>Rhodospirillales</taxon>
        <taxon>Kiloniellaceae</taxon>
        <taxon>Kiloniella</taxon>
    </lineage>
</organism>
<dbReference type="PANTHER" id="PTHR42909:SF1">
    <property type="entry name" value="CARBOHYDRATE KINASE PFKB DOMAIN-CONTAINING PROTEIN"/>
    <property type="match status" value="1"/>
</dbReference>
<comment type="similarity">
    <text evidence="6">Belongs to the pseudouridine-5'-phosphate glycosidase family.</text>
</comment>
<feature type="binding site" evidence="6">
    <location>
        <position position="90"/>
    </location>
    <ligand>
        <name>substrate</name>
    </ligand>
</feature>
<dbReference type="EMBL" id="LAQL01000002">
    <property type="protein sequence ID" value="KLN62513.1"/>
    <property type="molecule type" value="Genomic_DNA"/>
</dbReference>
<name>A0A0H2MJD9_9PROT</name>
<sequence length="308" mass="31978">MNPKLEKHLNIAPEVANALAEGKAVVALESTIIAHGMPYPKNVETAREVEDLIRAQGAVPATIAVLDGVIRIGLDEAALEKLGKAENVAKLSRRDLPLIVAQKGDGATTVAATMICAAMAGISVFATGGIGGVHRGAENDFDISADLEELAKTPVAVICAGAKSILDLPKTLEFLETRGVPVVGYQTKQFPAFYCRDSGLDAPLTANTASEIAGMLAVQQDLGYQGGAVIANPIPESHAMDKAEMDGVIASALDSATKDGIFGKEITPYLLGKIVELTKGRSLESNIALVKNNAVLAANIAKDLSALS</sequence>
<proteinExistence type="inferred from homology"/>
<comment type="function">
    <text evidence="6">Catalyzes the reversible cleavage of pseudouridine 5'-phosphate (PsiMP) to ribose 5-phosphate and uracil. Functions biologically in the cleavage direction, as part of a pseudouridine degradation pathway.</text>
</comment>
<reference evidence="7 8" key="1">
    <citation type="submission" date="2015-03" db="EMBL/GenBank/DDBJ databases">
        <title>Genome Sequence of Kiloniella spongiae MEBiC09566, isolated from a marine sponge.</title>
        <authorList>
            <person name="Shao Z."/>
            <person name="Wang L."/>
            <person name="Li X."/>
        </authorList>
    </citation>
    <scope>NUCLEOTIDE SEQUENCE [LARGE SCALE GENOMIC DNA]</scope>
    <source>
        <strain evidence="7 8">MEBiC09566</strain>
    </source>
</reference>